<accession>A0A9P7VA40</accession>
<name>A0A9P7VA40_9ASCO</name>
<reference evidence="2" key="1">
    <citation type="submission" date="2021-03" db="EMBL/GenBank/DDBJ databases">
        <authorList>
            <person name="Palmer J.M."/>
        </authorList>
    </citation>
    <scope>NUCLEOTIDE SEQUENCE</scope>
    <source>
        <strain evidence="2">ARV_011</strain>
    </source>
</reference>
<dbReference type="AlphaFoldDB" id="A0A9P7VA40"/>
<keyword evidence="1" id="KW-0732">Signal</keyword>
<dbReference type="GeneID" id="66114075"/>
<proteinExistence type="predicted"/>
<evidence type="ECO:0000313" key="2">
    <source>
        <dbReference type="EMBL" id="KAG7193628.1"/>
    </source>
</evidence>
<dbReference type="OrthoDB" id="10010954at2759"/>
<dbReference type="EMBL" id="JAHMUF010000011">
    <property type="protein sequence ID" value="KAG7193628.1"/>
    <property type="molecule type" value="Genomic_DNA"/>
</dbReference>
<comment type="caution">
    <text evidence="2">The sequence shown here is derived from an EMBL/GenBank/DDBJ whole genome shotgun (WGS) entry which is preliminary data.</text>
</comment>
<organism evidence="2 3">
    <name type="scientific">Scheffersomyces spartinae</name>
    <dbReference type="NCBI Taxonomy" id="45513"/>
    <lineage>
        <taxon>Eukaryota</taxon>
        <taxon>Fungi</taxon>
        <taxon>Dikarya</taxon>
        <taxon>Ascomycota</taxon>
        <taxon>Saccharomycotina</taxon>
        <taxon>Pichiomycetes</taxon>
        <taxon>Debaryomycetaceae</taxon>
        <taxon>Scheffersomyces</taxon>
    </lineage>
</organism>
<evidence type="ECO:0000256" key="1">
    <source>
        <dbReference type="SAM" id="SignalP"/>
    </source>
</evidence>
<gene>
    <name evidence="2" type="ORF">KQ657_000701</name>
</gene>
<evidence type="ECO:0000313" key="3">
    <source>
        <dbReference type="Proteomes" id="UP000790833"/>
    </source>
</evidence>
<feature type="chain" id="PRO_5040396259" evidence="1">
    <location>
        <begin position="19"/>
        <end position="373"/>
    </location>
</feature>
<sequence>MLFQNLLVCALVIAGASASFVPNEQRAKRHNGEIHSTTMKMSGSSVAAGSTVSTGTTYSYGTTFSVGGTVSTGTTVSTKASASAVAYQSGTTEYYKDIEDHSYEFIKFFFDKFLYPEDAKEADKINSTLFVPDVRGRVSLTRNFISQELNTEYIFGLFARVEEVPFSMIGHPTEYQLDKFISLKDVISASAIVNFTFPQLSDWVLPIPIEAWIKLVPSSESDIGYSIKEYDVNFRNFDWAQYQAMHRPATSILGPQIGGMSIVSASTEQLIKAKAIDSICKIAMDQCTGSNKQYGSYAECFAHLMTVRMGESFEGGQNTIFCRNLHQAMVKYRPDIHCEHLGKSGGDMCTDKDITYNSVVWGAIGYYSNWVYP</sequence>
<feature type="signal peptide" evidence="1">
    <location>
        <begin position="1"/>
        <end position="18"/>
    </location>
</feature>
<dbReference type="Proteomes" id="UP000790833">
    <property type="component" value="Unassembled WGS sequence"/>
</dbReference>
<dbReference type="RefSeq" id="XP_043049176.1">
    <property type="nucleotide sequence ID" value="XM_043191533.1"/>
</dbReference>
<keyword evidence="3" id="KW-1185">Reference proteome</keyword>
<protein>
    <submittedName>
        <fullName evidence="2">Uncharacterized protein</fullName>
    </submittedName>
</protein>